<keyword evidence="2" id="KW-1185">Reference proteome</keyword>
<dbReference type="Proteomes" id="UP000032180">
    <property type="component" value="Chromosome 11"/>
</dbReference>
<protein>
    <submittedName>
        <fullName evidence="1">Uncharacterized protein</fullName>
    </submittedName>
</protein>
<dbReference type="EnsemblPlants" id="LPERR11G10770.1">
    <property type="protein sequence ID" value="LPERR11G10770.1"/>
    <property type="gene ID" value="LPERR11G10770"/>
</dbReference>
<sequence>MSRRRLRIQMSRGGLAGDIAALEVGNGGGRRELEADAGGLQSPVAFCSGGRRFVDDVGATAAGAGGDCGERRMRCEIGGAAISSCEVA</sequence>
<evidence type="ECO:0000313" key="2">
    <source>
        <dbReference type="Proteomes" id="UP000032180"/>
    </source>
</evidence>
<reference evidence="1" key="3">
    <citation type="submission" date="2015-04" db="UniProtKB">
        <authorList>
            <consortium name="EnsemblPlants"/>
        </authorList>
    </citation>
    <scope>IDENTIFICATION</scope>
</reference>
<reference evidence="1 2" key="1">
    <citation type="submission" date="2012-08" db="EMBL/GenBank/DDBJ databases">
        <title>Oryza genome evolution.</title>
        <authorList>
            <person name="Wing R.A."/>
        </authorList>
    </citation>
    <scope>NUCLEOTIDE SEQUENCE</scope>
</reference>
<proteinExistence type="predicted"/>
<dbReference type="HOGENOM" id="CLU_2472310_0_0_1"/>
<dbReference type="Gramene" id="LPERR11G10770.1">
    <property type="protein sequence ID" value="LPERR11G10770.1"/>
    <property type="gene ID" value="LPERR11G10770"/>
</dbReference>
<name>A0A0D9XS31_9ORYZ</name>
<accession>A0A0D9XS31</accession>
<reference evidence="2" key="2">
    <citation type="submission" date="2013-12" db="EMBL/GenBank/DDBJ databases">
        <authorList>
            <person name="Yu Y."/>
            <person name="Lee S."/>
            <person name="de Baynast K."/>
            <person name="Wissotski M."/>
            <person name="Liu L."/>
            <person name="Talag J."/>
            <person name="Goicoechea J."/>
            <person name="Angelova A."/>
            <person name="Jetty R."/>
            <person name="Kudrna D."/>
            <person name="Golser W."/>
            <person name="Rivera L."/>
            <person name="Zhang J."/>
            <person name="Wing R."/>
        </authorList>
    </citation>
    <scope>NUCLEOTIDE SEQUENCE</scope>
</reference>
<dbReference type="AlphaFoldDB" id="A0A0D9XS31"/>
<evidence type="ECO:0000313" key="1">
    <source>
        <dbReference type="EnsemblPlants" id="LPERR11G10770.1"/>
    </source>
</evidence>
<organism evidence="1 2">
    <name type="scientific">Leersia perrieri</name>
    <dbReference type="NCBI Taxonomy" id="77586"/>
    <lineage>
        <taxon>Eukaryota</taxon>
        <taxon>Viridiplantae</taxon>
        <taxon>Streptophyta</taxon>
        <taxon>Embryophyta</taxon>
        <taxon>Tracheophyta</taxon>
        <taxon>Spermatophyta</taxon>
        <taxon>Magnoliopsida</taxon>
        <taxon>Liliopsida</taxon>
        <taxon>Poales</taxon>
        <taxon>Poaceae</taxon>
        <taxon>BOP clade</taxon>
        <taxon>Oryzoideae</taxon>
        <taxon>Oryzeae</taxon>
        <taxon>Oryzinae</taxon>
        <taxon>Leersia</taxon>
    </lineage>
</organism>